<dbReference type="Proteomes" id="UP000054560">
    <property type="component" value="Unassembled WGS sequence"/>
</dbReference>
<proteinExistence type="predicted"/>
<dbReference type="PANTHER" id="PTHR47567">
    <property type="entry name" value="MITOCHONDRIAL SUBSTRATE/SOLUTE CARRIER"/>
    <property type="match status" value="1"/>
</dbReference>
<name>A0A0L0FNE2_9EUKA</name>
<dbReference type="PANTHER" id="PTHR47567:SF1">
    <property type="entry name" value="NAD-DEPENDENT EPIMERASE_DEHYDRATASE DOMAIN-CONTAINING PROTEIN"/>
    <property type="match status" value="1"/>
</dbReference>
<dbReference type="SUPFAM" id="SSF103506">
    <property type="entry name" value="Mitochondrial carrier"/>
    <property type="match status" value="1"/>
</dbReference>
<comment type="subcellular location">
    <subcellularLocation>
        <location evidence="1">Membrane</location>
        <topology evidence="1">Multi-pass membrane protein</topology>
    </subcellularLocation>
</comment>
<dbReference type="InterPro" id="IPR023395">
    <property type="entry name" value="MCP_dom_sf"/>
</dbReference>
<evidence type="ECO:0000256" key="2">
    <source>
        <dbReference type="ARBA" id="ARBA00022692"/>
    </source>
</evidence>
<dbReference type="Pfam" id="PF00153">
    <property type="entry name" value="Mito_carr"/>
    <property type="match status" value="3"/>
</dbReference>
<organism evidence="4 5">
    <name type="scientific">Sphaeroforma arctica JP610</name>
    <dbReference type="NCBI Taxonomy" id="667725"/>
    <lineage>
        <taxon>Eukaryota</taxon>
        <taxon>Ichthyosporea</taxon>
        <taxon>Ichthyophonida</taxon>
        <taxon>Sphaeroforma</taxon>
    </lineage>
</organism>
<dbReference type="GO" id="GO:0016020">
    <property type="term" value="C:membrane"/>
    <property type="evidence" value="ECO:0007669"/>
    <property type="project" value="UniProtKB-SubCell"/>
</dbReference>
<dbReference type="RefSeq" id="XP_014152214.1">
    <property type="nucleotide sequence ID" value="XM_014296739.1"/>
</dbReference>
<gene>
    <name evidence="4" type="ORF">SARC_09248</name>
</gene>
<dbReference type="GeneID" id="25909752"/>
<evidence type="ECO:0000256" key="3">
    <source>
        <dbReference type="ARBA" id="ARBA00023136"/>
    </source>
</evidence>
<keyword evidence="5" id="KW-1185">Reference proteome</keyword>
<dbReference type="InterPro" id="IPR018108">
    <property type="entry name" value="MCP_transmembrane"/>
</dbReference>
<accession>A0A0L0FNE2</accession>
<protein>
    <submittedName>
        <fullName evidence="4">Uncharacterized protein</fullName>
    </submittedName>
</protein>
<dbReference type="OrthoDB" id="409948at2759"/>
<evidence type="ECO:0000313" key="4">
    <source>
        <dbReference type="EMBL" id="KNC78312.1"/>
    </source>
</evidence>
<evidence type="ECO:0000313" key="5">
    <source>
        <dbReference type="Proteomes" id="UP000054560"/>
    </source>
</evidence>
<sequence>MAAVDANAPAMQKPKKSLQEILTAAGKRAIGGGVPGAVAMGINVTSLMWLRTTMNYQYRYGTSTTEAFKHLYKEGGIRRFYRGYGPALFQGPLSRFGDTAANAGVLALLDSYDTTSNLPVGVKTIFASAAAATWRVFLMPVDTLKTTMQVEGAKGVSQLRGKLSSGGPKVLYSGAIAASGATFVGHYPWFFVYNLLQEKLPKAEKDETLKKLGRNAVIGFCASVVSDTCSNSIRVVKTTKQTAAVQMSYPETVKMVIKQDGLIGLFGRGLKTRILANAMQGMLFSVLWKALEEQWNKDR</sequence>
<dbReference type="STRING" id="667725.A0A0L0FNE2"/>
<dbReference type="AlphaFoldDB" id="A0A0L0FNE2"/>
<dbReference type="eggNOG" id="ENOG502QU7F">
    <property type="taxonomic scope" value="Eukaryota"/>
</dbReference>
<reference evidence="4 5" key="1">
    <citation type="submission" date="2011-02" db="EMBL/GenBank/DDBJ databases">
        <title>The Genome Sequence of Sphaeroforma arctica JP610.</title>
        <authorList>
            <consortium name="The Broad Institute Genome Sequencing Platform"/>
            <person name="Russ C."/>
            <person name="Cuomo C."/>
            <person name="Young S.K."/>
            <person name="Zeng Q."/>
            <person name="Gargeya S."/>
            <person name="Alvarado L."/>
            <person name="Berlin A."/>
            <person name="Chapman S.B."/>
            <person name="Chen Z."/>
            <person name="Freedman E."/>
            <person name="Gellesch M."/>
            <person name="Goldberg J."/>
            <person name="Griggs A."/>
            <person name="Gujja S."/>
            <person name="Heilman E."/>
            <person name="Heiman D."/>
            <person name="Howarth C."/>
            <person name="Mehta T."/>
            <person name="Neiman D."/>
            <person name="Pearson M."/>
            <person name="Roberts A."/>
            <person name="Saif S."/>
            <person name="Shea T."/>
            <person name="Shenoy N."/>
            <person name="Sisk P."/>
            <person name="Stolte C."/>
            <person name="Sykes S."/>
            <person name="White J."/>
            <person name="Yandava C."/>
            <person name="Burger G."/>
            <person name="Gray M.W."/>
            <person name="Holland P.W.H."/>
            <person name="King N."/>
            <person name="Lang F.B.F."/>
            <person name="Roger A.J."/>
            <person name="Ruiz-Trillo I."/>
            <person name="Haas B."/>
            <person name="Nusbaum C."/>
            <person name="Birren B."/>
        </authorList>
    </citation>
    <scope>NUCLEOTIDE SEQUENCE [LARGE SCALE GENOMIC DNA]</scope>
    <source>
        <strain evidence="4 5">JP610</strain>
    </source>
</reference>
<dbReference type="EMBL" id="KQ242513">
    <property type="protein sequence ID" value="KNC78312.1"/>
    <property type="molecule type" value="Genomic_DNA"/>
</dbReference>
<evidence type="ECO:0000256" key="1">
    <source>
        <dbReference type="ARBA" id="ARBA00004141"/>
    </source>
</evidence>
<keyword evidence="3" id="KW-0472">Membrane</keyword>
<dbReference type="Gene3D" id="1.50.40.10">
    <property type="entry name" value="Mitochondrial carrier domain"/>
    <property type="match status" value="1"/>
</dbReference>
<keyword evidence="2" id="KW-0812">Transmembrane</keyword>